<feature type="domain" description="Myb-like" evidence="6">
    <location>
        <begin position="400"/>
        <end position="494"/>
    </location>
</feature>
<dbReference type="FunFam" id="1.10.10.60:FF:000387">
    <property type="entry name" value="Replication termination factor 1"/>
    <property type="match status" value="1"/>
</dbReference>
<feature type="compositionally biased region" description="Basic residues" evidence="5">
    <location>
        <begin position="28"/>
        <end position="39"/>
    </location>
</feature>
<feature type="domain" description="HTH myb-type" evidence="7">
    <location>
        <begin position="348"/>
        <end position="401"/>
    </location>
</feature>
<sequence length="582" mass="67479">MSKHSRHSDESVEEAVFKYIGSDDVDKNKKKKKKSKTKKHSEGGESMNWFMEHNEIDGSQQFQESESREPDSVAMAAVAAAYANSDIKTEKRSHDESVAEGSREEQHIKKKHKSKDKRSKKKKSKDKSKKEKLQLAVDPELATLDNSHIHDDGNMDSDSHIQNTDFQQYLNTDGELVKHTEKSEAEEDEEEEDDEEEESSDNESNKEEDEGIESPAVTQVEQNKQYSELQRTDNDASAITDQSSAENKLDSRAMEARNNELIASAATKASKSVPSNITGGKVFDENEEAALDQFIEQYRQIKNFTLQQTKERIWATGRKRDDFWVNICKILPYRSRSSIYKHVRRRYHIFEQRGKWTPEEDEALAKLCIQKEGQWADVGRALGRMPEDCRDRWRNYIKCGSNRTANRWSAEEEIQLKKVIAEMLEEAQEFQVKRERGEIDSDTADIPLKGRGAQGRKLPNKPSFRDIINWTVVSERMGGTRSRIQCRYKWTKLVRKQAQTNIQNMSVEDKRWILEKLRDLGFTEDSQVDWDELATIKPDSKWNGLELKLCYEKMRSLIKQHKEKKVNEIATELIKILDNSLF</sequence>
<feature type="compositionally biased region" description="Acidic residues" evidence="5">
    <location>
        <begin position="184"/>
        <end position="212"/>
    </location>
</feature>
<dbReference type="FunCoup" id="G0V807">
    <property type="interactions" value="100"/>
</dbReference>
<proteinExistence type="predicted"/>
<dbReference type="Proteomes" id="UP000001640">
    <property type="component" value="Chromosome 1"/>
</dbReference>
<dbReference type="PANTHER" id="PTHR46380:SF2">
    <property type="entry name" value="CYCLIN-D-BINDING MYB-LIKE TRANSCRIPTION FACTOR 1"/>
    <property type="match status" value="1"/>
</dbReference>
<dbReference type="OrthoDB" id="39591at2759"/>
<dbReference type="InterPro" id="IPR051651">
    <property type="entry name" value="DMTF1_DNA-bind_reg"/>
</dbReference>
<gene>
    <name evidence="8" type="primary">NCAS0A10470</name>
    <name evidence="8" type="ordered locus">NCAS_0A10470</name>
</gene>
<dbReference type="GO" id="GO:0000183">
    <property type="term" value="P:rDNA heterochromatin formation"/>
    <property type="evidence" value="ECO:0007669"/>
    <property type="project" value="EnsemblFungi"/>
</dbReference>
<dbReference type="InterPro" id="IPR017930">
    <property type="entry name" value="Myb_dom"/>
</dbReference>
<feature type="compositionally biased region" description="Basic and acidic residues" evidence="5">
    <location>
        <begin position="87"/>
        <end position="107"/>
    </location>
</feature>
<evidence type="ECO:0000256" key="4">
    <source>
        <dbReference type="ARBA" id="ARBA00023242"/>
    </source>
</evidence>
<keyword evidence="4" id="KW-0539">Nucleus</keyword>
<feature type="compositionally biased region" description="Basic and acidic residues" evidence="5">
    <location>
        <begin position="147"/>
        <end position="159"/>
    </location>
</feature>
<reference key="2">
    <citation type="submission" date="2011-08" db="EMBL/GenBank/DDBJ databases">
        <title>Genome sequence of Naumovozyma castellii.</title>
        <authorList>
            <person name="Gordon J.L."/>
            <person name="Armisen D."/>
            <person name="Proux-Wera E."/>
            <person name="OhEigeartaigh S.S."/>
            <person name="Byrne K.P."/>
            <person name="Wolfe K.H."/>
        </authorList>
    </citation>
    <scope>NUCLEOTIDE SEQUENCE</scope>
    <source>
        <strain>Type strain:CBS 4309</strain>
    </source>
</reference>
<dbReference type="KEGG" id="ncs:NCAS_0A10470"/>
<dbReference type="EMBL" id="HE576752">
    <property type="protein sequence ID" value="CCC67605.1"/>
    <property type="molecule type" value="Genomic_DNA"/>
</dbReference>
<dbReference type="SUPFAM" id="SSF46689">
    <property type="entry name" value="Homeodomain-like"/>
    <property type="match status" value="2"/>
</dbReference>
<dbReference type="PROSITE" id="PS50090">
    <property type="entry name" value="MYB_LIKE"/>
    <property type="match status" value="2"/>
</dbReference>
<evidence type="ECO:0000256" key="2">
    <source>
        <dbReference type="ARBA" id="ARBA00022737"/>
    </source>
</evidence>
<evidence type="ECO:0000259" key="6">
    <source>
        <dbReference type="PROSITE" id="PS50090"/>
    </source>
</evidence>
<dbReference type="InterPro" id="IPR001005">
    <property type="entry name" value="SANT/Myb"/>
</dbReference>
<dbReference type="OMA" id="HVRRKYH"/>
<dbReference type="GO" id="GO:0005730">
    <property type="term" value="C:nucleolus"/>
    <property type="evidence" value="ECO:0007669"/>
    <property type="project" value="EnsemblFungi"/>
</dbReference>
<keyword evidence="2" id="KW-0677">Repeat</keyword>
<feature type="compositionally biased region" description="Polar residues" evidence="5">
    <location>
        <begin position="216"/>
        <end position="246"/>
    </location>
</feature>
<protein>
    <recommendedName>
        <fullName evidence="10">DNA-binding protein REB1</fullName>
    </recommendedName>
</protein>
<feature type="region of interest" description="Disordered" evidence="5">
    <location>
        <begin position="18"/>
        <end position="249"/>
    </location>
</feature>
<evidence type="ECO:0000313" key="8">
    <source>
        <dbReference type="EMBL" id="CCC67605.1"/>
    </source>
</evidence>
<dbReference type="GO" id="GO:0003700">
    <property type="term" value="F:DNA-binding transcription factor activity"/>
    <property type="evidence" value="ECO:0007669"/>
    <property type="project" value="TreeGrafter"/>
</dbReference>
<evidence type="ECO:0000259" key="7">
    <source>
        <dbReference type="PROSITE" id="PS51294"/>
    </source>
</evidence>
<feature type="domain" description="Myb-like" evidence="6">
    <location>
        <begin position="352"/>
        <end position="397"/>
    </location>
</feature>
<dbReference type="CDD" id="cd00167">
    <property type="entry name" value="SANT"/>
    <property type="match status" value="1"/>
</dbReference>
<keyword evidence="9" id="KW-1185">Reference proteome</keyword>
<evidence type="ECO:0000313" key="9">
    <source>
        <dbReference type="Proteomes" id="UP000001640"/>
    </source>
</evidence>
<dbReference type="Pfam" id="PF13921">
    <property type="entry name" value="Myb_DNA-bind_6"/>
    <property type="match status" value="1"/>
</dbReference>
<evidence type="ECO:0008006" key="10">
    <source>
        <dbReference type="Google" id="ProtNLM"/>
    </source>
</evidence>
<reference evidence="8 9" key="1">
    <citation type="journal article" date="2011" name="Proc. Natl. Acad. Sci. U.S.A.">
        <title>Evolutionary erosion of yeast sex chromosomes by mating-type switching accidents.</title>
        <authorList>
            <person name="Gordon J.L."/>
            <person name="Armisen D."/>
            <person name="Proux-Wera E."/>
            <person name="Oheigeartaigh S.S."/>
            <person name="Byrne K.P."/>
            <person name="Wolfe K.H."/>
        </authorList>
    </citation>
    <scope>NUCLEOTIDE SEQUENCE [LARGE SCALE GENOMIC DNA]</scope>
    <source>
        <strain evidence="9">ATCC 76901 / BCRC 22586 / CBS 4309 / NBRC 1992 / NRRL Y-12630</strain>
    </source>
</reference>
<dbReference type="PROSITE" id="PS51294">
    <property type="entry name" value="HTH_MYB"/>
    <property type="match status" value="2"/>
</dbReference>
<dbReference type="AlphaFoldDB" id="G0V807"/>
<dbReference type="InParanoid" id="G0V807"/>
<dbReference type="GeneID" id="96901084"/>
<dbReference type="GO" id="GO:0000976">
    <property type="term" value="F:transcription cis-regulatory region binding"/>
    <property type="evidence" value="ECO:0007669"/>
    <property type="project" value="TreeGrafter"/>
</dbReference>
<evidence type="ECO:0000256" key="1">
    <source>
        <dbReference type="ARBA" id="ARBA00004123"/>
    </source>
</evidence>
<feature type="compositionally biased region" description="Low complexity" evidence="5">
    <location>
        <begin position="73"/>
        <end position="83"/>
    </location>
</feature>
<dbReference type="SMART" id="SM00717">
    <property type="entry name" value="SANT"/>
    <property type="match status" value="4"/>
</dbReference>
<dbReference type="eggNOG" id="KOG0051">
    <property type="taxonomic scope" value="Eukaryota"/>
</dbReference>
<organism evidence="8 9">
    <name type="scientific">Naumovozyma castellii</name>
    <name type="common">Yeast</name>
    <name type="synonym">Saccharomyces castellii</name>
    <dbReference type="NCBI Taxonomy" id="27288"/>
    <lineage>
        <taxon>Eukaryota</taxon>
        <taxon>Fungi</taxon>
        <taxon>Dikarya</taxon>
        <taxon>Ascomycota</taxon>
        <taxon>Saccharomycotina</taxon>
        <taxon>Saccharomycetes</taxon>
        <taxon>Saccharomycetales</taxon>
        <taxon>Saccharomycetaceae</taxon>
        <taxon>Naumovozyma</taxon>
    </lineage>
</organism>
<evidence type="ECO:0000256" key="5">
    <source>
        <dbReference type="SAM" id="MobiDB-lite"/>
    </source>
</evidence>
<dbReference type="InterPro" id="IPR009057">
    <property type="entry name" value="Homeodomain-like_sf"/>
</dbReference>
<feature type="compositionally biased region" description="Polar residues" evidence="5">
    <location>
        <begin position="160"/>
        <end position="171"/>
    </location>
</feature>
<dbReference type="RefSeq" id="XP_003673986.1">
    <property type="nucleotide sequence ID" value="XM_003673938.1"/>
</dbReference>
<dbReference type="Gene3D" id="1.10.10.60">
    <property type="entry name" value="Homeodomain-like"/>
    <property type="match status" value="2"/>
</dbReference>
<dbReference type="GO" id="GO:0006363">
    <property type="term" value="P:termination of RNA polymerase I transcription"/>
    <property type="evidence" value="ECO:0007669"/>
    <property type="project" value="EnsemblFungi"/>
</dbReference>
<dbReference type="STRING" id="1064592.G0V807"/>
<dbReference type="GO" id="GO:0033553">
    <property type="term" value="C:rDNA heterochromatin"/>
    <property type="evidence" value="ECO:0007669"/>
    <property type="project" value="EnsemblFungi"/>
</dbReference>
<name>G0V807_NAUCA</name>
<keyword evidence="3" id="KW-0238">DNA-binding</keyword>
<accession>G0V807</accession>
<evidence type="ECO:0000256" key="3">
    <source>
        <dbReference type="ARBA" id="ARBA00023125"/>
    </source>
</evidence>
<comment type="subcellular location">
    <subcellularLocation>
        <location evidence="1">Nucleus</location>
    </subcellularLocation>
</comment>
<feature type="compositionally biased region" description="Basic residues" evidence="5">
    <location>
        <begin position="108"/>
        <end position="127"/>
    </location>
</feature>
<feature type="domain" description="HTH myb-type" evidence="7">
    <location>
        <begin position="469"/>
        <end position="498"/>
    </location>
</feature>
<dbReference type="HOGENOM" id="CLU_016706_0_0_1"/>
<dbReference type="PANTHER" id="PTHR46380">
    <property type="entry name" value="CYCLIN-D-BINDING MYB-LIKE TRANSCRIPTION FACTOR 1"/>
    <property type="match status" value="1"/>
</dbReference>